<accession>A0A3B4D3V1</accession>
<reference evidence="11" key="2">
    <citation type="submission" date="2025-08" db="UniProtKB">
        <authorList>
            <consortium name="Ensembl"/>
        </authorList>
    </citation>
    <scope>IDENTIFICATION</scope>
</reference>
<dbReference type="OrthoDB" id="5945655at2759"/>
<dbReference type="FunFam" id="3.30.2460.20:FF:000001">
    <property type="entry name" value="Wnt homolog"/>
    <property type="match status" value="1"/>
</dbReference>
<dbReference type="InterPro" id="IPR043158">
    <property type="entry name" value="Wnt_C"/>
</dbReference>
<keyword evidence="3 9" id="KW-0217">Developmental protein</keyword>
<sequence length="361" mass="39902">MRASADLWLQRPLLLQQLLLQLLLQLQRGEGIYWLGLASRGVPASWNHTQHCKLLHALAPDQQQLCRRNLELMGSVVQAAELTKTACQSSFKDMRWNCSSIQSAPNFSPDLAKGTRESAFVFSLSAAVLSHSIARSCASGSLPGCSCAPAPAEQASADFRWGGCGDNIRYGLQMGSAFSDAPLNSRRSGPPAVRLMHLHNNAVGRQAVLDALETRCKCHGVSGSCSVKTCWKSLLDVGHISAQLKTRYLSATKVVPRQMGSRRQLVPREMDVRPVLENELVYLLSSPDYCSHNAKHGSYGTTDRQCNKTTSGSDSCGLMCCGRGYNTYTEQVEERCNCRYHWCCYVTCKKCQYTVERHICK</sequence>
<dbReference type="PANTHER" id="PTHR12027:SF34">
    <property type="entry name" value="PROTEIN WNT"/>
    <property type="match status" value="1"/>
</dbReference>
<dbReference type="GO" id="GO:0008078">
    <property type="term" value="P:mesodermal cell migration"/>
    <property type="evidence" value="ECO:0007669"/>
    <property type="project" value="Ensembl"/>
</dbReference>
<keyword evidence="8" id="KW-0449">Lipoprotein</keyword>
<reference evidence="11" key="3">
    <citation type="submission" date="2025-09" db="UniProtKB">
        <authorList>
            <consortium name="Ensembl"/>
        </authorList>
    </citation>
    <scope>IDENTIFICATION</scope>
</reference>
<dbReference type="GO" id="GO:0000132">
    <property type="term" value="P:establishment of mitotic spindle orientation"/>
    <property type="evidence" value="ECO:0007669"/>
    <property type="project" value="Ensembl"/>
</dbReference>
<name>A0A3B4D3V1_PYGNA</name>
<dbReference type="Proteomes" id="UP001501920">
    <property type="component" value="Chromosome 23"/>
</dbReference>
<comment type="similarity">
    <text evidence="2 9">Belongs to the Wnt family.</text>
</comment>
<evidence type="ECO:0000256" key="9">
    <source>
        <dbReference type="RuleBase" id="RU003500"/>
    </source>
</evidence>
<dbReference type="GO" id="GO:0005886">
    <property type="term" value="C:plasma membrane"/>
    <property type="evidence" value="ECO:0007669"/>
    <property type="project" value="Ensembl"/>
</dbReference>
<proteinExistence type="inferred from homology"/>
<evidence type="ECO:0000256" key="2">
    <source>
        <dbReference type="ARBA" id="ARBA00005683"/>
    </source>
</evidence>
<keyword evidence="7" id="KW-1015">Disulfide bond</keyword>
<dbReference type="PRINTS" id="PR01349">
    <property type="entry name" value="WNTPROTEIN"/>
</dbReference>
<dbReference type="GO" id="GO:0001839">
    <property type="term" value="P:neural plate morphogenesis"/>
    <property type="evidence" value="ECO:0007669"/>
    <property type="project" value="Ensembl"/>
</dbReference>
<feature type="signal peptide" evidence="10">
    <location>
        <begin position="1"/>
        <end position="29"/>
    </location>
</feature>
<keyword evidence="10" id="KW-0732">Signal</keyword>
<organism evidence="11 12">
    <name type="scientific">Pygocentrus nattereri</name>
    <name type="common">Red-bellied piranha</name>
    <dbReference type="NCBI Taxonomy" id="42514"/>
    <lineage>
        <taxon>Eukaryota</taxon>
        <taxon>Metazoa</taxon>
        <taxon>Chordata</taxon>
        <taxon>Craniata</taxon>
        <taxon>Vertebrata</taxon>
        <taxon>Euteleostomi</taxon>
        <taxon>Actinopterygii</taxon>
        <taxon>Neopterygii</taxon>
        <taxon>Teleostei</taxon>
        <taxon>Ostariophysi</taxon>
        <taxon>Characiformes</taxon>
        <taxon>Characoidei</taxon>
        <taxon>Pygocentrus</taxon>
    </lineage>
</organism>
<dbReference type="GO" id="GO:0005109">
    <property type="term" value="F:frizzled binding"/>
    <property type="evidence" value="ECO:0007669"/>
    <property type="project" value="TreeGrafter"/>
</dbReference>
<dbReference type="AlphaFoldDB" id="A0A3B4D3V1"/>
<dbReference type="GO" id="GO:0046982">
    <property type="term" value="F:protein heterodimerization activity"/>
    <property type="evidence" value="ECO:0007669"/>
    <property type="project" value="Ensembl"/>
</dbReference>
<dbReference type="GO" id="GO:0030182">
    <property type="term" value="P:neuron differentiation"/>
    <property type="evidence" value="ECO:0007669"/>
    <property type="project" value="TreeGrafter"/>
</dbReference>
<dbReference type="Pfam" id="PF00110">
    <property type="entry name" value="wnt"/>
    <property type="match status" value="1"/>
</dbReference>
<evidence type="ECO:0000256" key="3">
    <source>
        <dbReference type="ARBA" id="ARBA00022473"/>
    </source>
</evidence>
<evidence type="ECO:0000256" key="6">
    <source>
        <dbReference type="ARBA" id="ARBA00022687"/>
    </source>
</evidence>
<feature type="chain" id="PRO_5017428659" description="Protein Wnt" evidence="10">
    <location>
        <begin position="30"/>
        <end position="361"/>
    </location>
</feature>
<keyword evidence="4" id="KW-0964">Secreted</keyword>
<comment type="function">
    <text evidence="9">Ligand for members of the frizzled family of seven transmembrane receptors.</text>
</comment>
<dbReference type="GeneID" id="108412744"/>
<keyword evidence="5" id="KW-0272">Extracellular matrix</keyword>
<dbReference type="GO" id="GO:0090090">
    <property type="term" value="P:negative regulation of canonical Wnt signaling pathway"/>
    <property type="evidence" value="ECO:0007669"/>
    <property type="project" value="Ensembl"/>
</dbReference>
<evidence type="ECO:0000256" key="7">
    <source>
        <dbReference type="ARBA" id="ARBA00023157"/>
    </source>
</evidence>
<evidence type="ECO:0000256" key="1">
    <source>
        <dbReference type="ARBA" id="ARBA00004498"/>
    </source>
</evidence>
<evidence type="ECO:0000256" key="8">
    <source>
        <dbReference type="ARBA" id="ARBA00023288"/>
    </source>
</evidence>
<evidence type="ECO:0000256" key="5">
    <source>
        <dbReference type="ARBA" id="ARBA00022530"/>
    </source>
</evidence>
<evidence type="ECO:0000313" key="12">
    <source>
        <dbReference type="Proteomes" id="UP001501920"/>
    </source>
</evidence>
<dbReference type="GO" id="GO:0060070">
    <property type="term" value="P:canonical Wnt signaling pathway"/>
    <property type="evidence" value="ECO:0007669"/>
    <property type="project" value="TreeGrafter"/>
</dbReference>
<dbReference type="GO" id="GO:0005615">
    <property type="term" value="C:extracellular space"/>
    <property type="evidence" value="ECO:0007669"/>
    <property type="project" value="TreeGrafter"/>
</dbReference>
<dbReference type="PANTHER" id="PTHR12027">
    <property type="entry name" value="WNT RELATED"/>
    <property type="match status" value="1"/>
</dbReference>
<dbReference type="GO" id="GO:0001947">
    <property type="term" value="P:heart looping"/>
    <property type="evidence" value="ECO:0007669"/>
    <property type="project" value="Ensembl"/>
</dbReference>
<dbReference type="SMART" id="SM00097">
    <property type="entry name" value="WNT1"/>
    <property type="match status" value="1"/>
</dbReference>
<dbReference type="GO" id="GO:0060028">
    <property type="term" value="P:convergent extension involved in axis elongation"/>
    <property type="evidence" value="ECO:0007669"/>
    <property type="project" value="Ensembl"/>
</dbReference>
<dbReference type="GO" id="GO:0035567">
    <property type="term" value="P:non-canonical Wnt signaling pathway"/>
    <property type="evidence" value="ECO:0007669"/>
    <property type="project" value="Ensembl"/>
</dbReference>
<dbReference type="InterPro" id="IPR018161">
    <property type="entry name" value="Wnt_CS"/>
</dbReference>
<dbReference type="GO" id="GO:0007417">
    <property type="term" value="P:central nervous system development"/>
    <property type="evidence" value="ECO:0007669"/>
    <property type="project" value="Ensembl"/>
</dbReference>
<keyword evidence="12" id="KW-1185">Reference proteome</keyword>
<dbReference type="GO" id="GO:0070121">
    <property type="term" value="P:Kupffer's vesicle development"/>
    <property type="evidence" value="ECO:0007669"/>
    <property type="project" value="Ensembl"/>
</dbReference>
<dbReference type="GO" id="GO:0060898">
    <property type="term" value="P:eye field cell fate commitment involved in camera-type eye formation"/>
    <property type="evidence" value="ECO:0007669"/>
    <property type="project" value="Ensembl"/>
</dbReference>
<dbReference type="STRING" id="42514.ENSPNAP00000017564"/>
<protein>
    <recommendedName>
        <fullName evidence="9">Protein Wnt</fullName>
    </recommendedName>
</protein>
<keyword evidence="6 9" id="KW-0879">Wnt signaling pathway</keyword>
<dbReference type="RefSeq" id="XP_017540396.1">
    <property type="nucleotide sequence ID" value="XM_017684907.2"/>
</dbReference>
<dbReference type="GO" id="GO:0030100">
    <property type="term" value="P:regulation of endocytosis"/>
    <property type="evidence" value="ECO:0007669"/>
    <property type="project" value="Ensembl"/>
</dbReference>
<dbReference type="PROSITE" id="PS00246">
    <property type="entry name" value="WNT1"/>
    <property type="match status" value="1"/>
</dbReference>
<dbReference type="CDD" id="cd19343">
    <property type="entry name" value="Wnt_Wnt11"/>
    <property type="match status" value="1"/>
</dbReference>
<dbReference type="GO" id="GO:0060031">
    <property type="term" value="P:mediolateral intercalation"/>
    <property type="evidence" value="ECO:0007669"/>
    <property type="project" value="Ensembl"/>
</dbReference>
<evidence type="ECO:0000256" key="10">
    <source>
        <dbReference type="SAM" id="SignalP"/>
    </source>
</evidence>
<evidence type="ECO:0000256" key="4">
    <source>
        <dbReference type="ARBA" id="ARBA00022525"/>
    </source>
</evidence>
<dbReference type="GO" id="GO:0098609">
    <property type="term" value="P:cell-cell adhesion"/>
    <property type="evidence" value="ECO:0007669"/>
    <property type="project" value="Ensembl"/>
</dbReference>
<reference evidence="11 12" key="1">
    <citation type="submission" date="2020-10" db="EMBL/GenBank/DDBJ databases">
        <title>Pygocentrus nattereri (red-bellied piranha) genome, fPygNat1, primary haplotype.</title>
        <authorList>
            <person name="Myers G."/>
            <person name="Meyer A."/>
            <person name="Karagic N."/>
            <person name="Pippel M."/>
            <person name="Winkler S."/>
            <person name="Tracey A."/>
            <person name="Wood J."/>
            <person name="Formenti G."/>
            <person name="Howe K."/>
            <person name="Fedrigo O."/>
            <person name="Jarvis E.D."/>
        </authorList>
    </citation>
    <scope>NUCLEOTIDE SEQUENCE [LARGE SCALE GENOMIC DNA]</scope>
</reference>
<dbReference type="InterPro" id="IPR005817">
    <property type="entry name" value="Wnt"/>
</dbReference>
<dbReference type="Ensembl" id="ENSPNAT00000038613.2">
    <property type="protein sequence ID" value="ENSPNAP00000017564.1"/>
    <property type="gene ID" value="ENSPNAG00000023848.2"/>
</dbReference>
<dbReference type="GO" id="GO:0001702">
    <property type="term" value="P:gastrulation with mouth forming second"/>
    <property type="evidence" value="ECO:0007669"/>
    <property type="project" value="Ensembl"/>
</dbReference>
<dbReference type="GeneTree" id="ENSGT00940000165703"/>
<comment type="subcellular location">
    <subcellularLocation>
        <location evidence="1 9">Secreted</location>
        <location evidence="1 9">Extracellular space</location>
        <location evidence="1 9">Extracellular matrix</location>
    </subcellularLocation>
</comment>
<dbReference type="GO" id="GO:0008104">
    <property type="term" value="P:intracellular protein localization"/>
    <property type="evidence" value="ECO:0007669"/>
    <property type="project" value="Ensembl"/>
</dbReference>
<dbReference type="GO" id="GO:0005125">
    <property type="term" value="F:cytokine activity"/>
    <property type="evidence" value="ECO:0007669"/>
    <property type="project" value="TreeGrafter"/>
</dbReference>
<dbReference type="Gene3D" id="3.30.2460.20">
    <property type="match status" value="1"/>
</dbReference>
<evidence type="ECO:0000313" key="11">
    <source>
        <dbReference type="Ensembl" id="ENSPNAP00000017564.1"/>
    </source>
</evidence>
<dbReference type="CTD" id="791595"/>